<evidence type="ECO:0000256" key="1">
    <source>
        <dbReference type="SAM" id="Phobius"/>
    </source>
</evidence>
<keyword evidence="3" id="KW-1185">Reference proteome</keyword>
<sequence>MRSSRTAEEARERAYTVRLCLVALVGTVFTVVFLGWLWGTIAPQFPGPLESLVENSARSAQKAIEEQAKHFSRE</sequence>
<keyword evidence="1" id="KW-0812">Transmembrane</keyword>
<dbReference type="EMBL" id="MRYD01000019">
    <property type="protein sequence ID" value="OSZ61275.1"/>
    <property type="molecule type" value="Genomic_DNA"/>
</dbReference>
<gene>
    <name evidence="2" type="ORF">OQI_06065</name>
</gene>
<comment type="caution">
    <text evidence="2">The sequence shown here is derived from an EMBL/GenBank/DDBJ whole genome shotgun (WGS) entry which is preliminary data.</text>
</comment>
<evidence type="ECO:0000313" key="3">
    <source>
        <dbReference type="Proteomes" id="UP000194266"/>
    </source>
</evidence>
<organism evidence="2 3">
    <name type="scientific">Streptomyces pharetrae CZA14</name>
    <dbReference type="NCBI Taxonomy" id="1144883"/>
    <lineage>
        <taxon>Bacteria</taxon>
        <taxon>Bacillati</taxon>
        <taxon>Actinomycetota</taxon>
        <taxon>Actinomycetes</taxon>
        <taxon>Kitasatosporales</taxon>
        <taxon>Streptomycetaceae</taxon>
        <taxon>Streptomyces</taxon>
    </lineage>
</organism>
<reference evidence="2 3" key="1">
    <citation type="submission" date="2016-12" db="EMBL/GenBank/DDBJ databases">
        <title>Genome Mining:The Detection of Biosynthetic Gene Clusters to Aid in the Expression of Curamycin A produced by Streptomyces sp. strain CZA14.</title>
        <authorList>
            <person name="Durrell K.A."/>
            <person name="Kirby B.M."/>
            <person name="Khan W."/>
            <person name="Mthethwa T."/>
            <person name="Le Roes-Hill M."/>
        </authorList>
    </citation>
    <scope>NUCLEOTIDE SEQUENCE [LARGE SCALE GENOMIC DNA]</scope>
    <source>
        <strain evidence="2 3">CZA14</strain>
    </source>
</reference>
<keyword evidence="1" id="KW-1133">Transmembrane helix</keyword>
<keyword evidence="1" id="KW-0472">Membrane</keyword>
<evidence type="ECO:0000313" key="2">
    <source>
        <dbReference type="EMBL" id="OSZ61275.1"/>
    </source>
</evidence>
<accession>A0ABX3YMX6</accession>
<feature type="transmembrane region" description="Helical" evidence="1">
    <location>
        <begin position="21"/>
        <end position="41"/>
    </location>
</feature>
<proteinExistence type="predicted"/>
<name>A0ABX3YMX6_9ACTN</name>
<dbReference type="Proteomes" id="UP000194266">
    <property type="component" value="Unassembled WGS sequence"/>
</dbReference>
<protein>
    <submittedName>
        <fullName evidence="2">Uncharacterized protein</fullName>
    </submittedName>
</protein>